<evidence type="ECO:0000313" key="4">
    <source>
        <dbReference type="Proteomes" id="UP001604277"/>
    </source>
</evidence>
<feature type="signal peptide" evidence="2">
    <location>
        <begin position="1"/>
        <end position="21"/>
    </location>
</feature>
<protein>
    <submittedName>
        <fullName evidence="3">Anther-specific protein BCP1-like</fullName>
    </submittedName>
</protein>
<dbReference type="Proteomes" id="UP001604277">
    <property type="component" value="Unassembled WGS sequence"/>
</dbReference>
<feature type="region of interest" description="Disordered" evidence="1">
    <location>
        <begin position="26"/>
        <end position="58"/>
    </location>
</feature>
<dbReference type="EMBL" id="JBFOLJ010000004">
    <property type="protein sequence ID" value="KAL2547285.1"/>
    <property type="molecule type" value="Genomic_DNA"/>
</dbReference>
<evidence type="ECO:0000256" key="1">
    <source>
        <dbReference type="SAM" id="MobiDB-lite"/>
    </source>
</evidence>
<feature type="chain" id="PRO_5044876021" evidence="2">
    <location>
        <begin position="22"/>
        <end position="110"/>
    </location>
</feature>
<name>A0ABD1WCR9_9LAMI</name>
<keyword evidence="4" id="KW-1185">Reference proteome</keyword>
<comment type="caution">
    <text evidence="3">The sequence shown here is derived from an EMBL/GenBank/DDBJ whole genome shotgun (WGS) entry which is preliminary data.</text>
</comment>
<evidence type="ECO:0000313" key="3">
    <source>
        <dbReference type="EMBL" id="KAL2547285.1"/>
    </source>
</evidence>
<evidence type="ECO:0000256" key="2">
    <source>
        <dbReference type="SAM" id="SignalP"/>
    </source>
</evidence>
<proteinExistence type="predicted"/>
<reference evidence="4" key="1">
    <citation type="submission" date="2024-07" db="EMBL/GenBank/DDBJ databases">
        <title>Two chromosome-level genome assemblies of Korean endemic species Abeliophyllum distichum and Forsythia ovata (Oleaceae).</title>
        <authorList>
            <person name="Jang H."/>
        </authorList>
    </citation>
    <scope>NUCLEOTIDE SEQUENCE [LARGE SCALE GENOMIC DNA]</scope>
</reference>
<gene>
    <name evidence="3" type="ORF">Fot_16518</name>
</gene>
<dbReference type="AlphaFoldDB" id="A0ABD1WCR9"/>
<accession>A0ABD1WCR9</accession>
<sequence>MARQLIVLALVFFAIVGMASAAGDHKDAHAEGAAAPKASDGVIGTTSGATPDAAPVGGPVPAGTFNNLAPGPSATATRCEVTTVVGAFAAAAVADLVKRAEMVEKHTGPP</sequence>
<feature type="compositionally biased region" description="Low complexity" evidence="1">
    <location>
        <begin position="48"/>
        <end position="58"/>
    </location>
</feature>
<organism evidence="3 4">
    <name type="scientific">Forsythia ovata</name>
    <dbReference type="NCBI Taxonomy" id="205694"/>
    <lineage>
        <taxon>Eukaryota</taxon>
        <taxon>Viridiplantae</taxon>
        <taxon>Streptophyta</taxon>
        <taxon>Embryophyta</taxon>
        <taxon>Tracheophyta</taxon>
        <taxon>Spermatophyta</taxon>
        <taxon>Magnoliopsida</taxon>
        <taxon>eudicotyledons</taxon>
        <taxon>Gunneridae</taxon>
        <taxon>Pentapetalae</taxon>
        <taxon>asterids</taxon>
        <taxon>lamiids</taxon>
        <taxon>Lamiales</taxon>
        <taxon>Oleaceae</taxon>
        <taxon>Forsythieae</taxon>
        <taxon>Forsythia</taxon>
    </lineage>
</organism>
<keyword evidence="2" id="KW-0732">Signal</keyword>